<evidence type="ECO:0000256" key="1">
    <source>
        <dbReference type="ARBA" id="ARBA00004442"/>
    </source>
</evidence>
<dbReference type="InterPro" id="IPR051692">
    <property type="entry name" value="OMP-like"/>
</dbReference>
<dbReference type="GO" id="GO:0009279">
    <property type="term" value="C:cell outer membrane"/>
    <property type="evidence" value="ECO:0007669"/>
    <property type="project" value="UniProtKB-SubCell"/>
</dbReference>
<reference evidence="8 9" key="1">
    <citation type="submission" date="2019-07" db="EMBL/GenBank/DDBJ databases">
        <title>Ln-dependent methylotrophs.</title>
        <authorList>
            <person name="Tani A."/>
        </authorList>
    </citation>
    <scope>NUCLEOTIDE SEQUENCE [LARGE SCALE GENOMIC DNA]</scope>
    <source>
        <strain evidence="8 9">SM12</strain>
    </source>
</reference>
<dbReference type="InterPro" id="IPR027385">
    <property type="entry name" value="Beta-barrel_OMP"/>
</dbReference>
<dbReference type="AlphaFoldDB" id="A0A549T2X3"/>
<organism evidence="8 9">
    <name type="scientific">Rhizobium straminoryzae</name>
    <dbReference type="NCBI Taxonomy" id="1387186"/>
    <lineage>
        <taxon>Bacteria</taxon>
        <taxon>Pseudomonadati</taxon>
        <taxon>Pseudomonadota</taxon>
        <taxon>Alphaproteobacteria</taxon>
        <taxon>Hyphomicrobiales</taxon>
        <taxon>Rhizobiaceae</taxon>
        <taxon>Rhizobium/Agrobacterium group</taxon>
        <taxon>Rhizobium</taxon>
    </lineage>
</organism>
<accession>A0A549T2X3</accession>
<dbReference type="Gene3D" id="2.40.160.20">
    <property type="match status" value="1"/>
</dbReference>
<gene>
    <name evidence="8" type="ORF">FNA46_18345</name>
</gene>
<dbReference type="RefSeq" id="WP_143126660.1">
    <property type="nucleotide sequence ID" value="NZ_VJMG01000056.1"/>
</dbReference>
<feature type="chain" id="PRO_5022129866" evidence="6">
    <location>
        <begin position="22"/>
        <end position="212"/>
    </location>
</feature>
<keyword evidence="4" id="KW-0998">Cell outer membrane</keyword>
<dbReference type="Proteomes" id="UP000316801">
    <property type="component" value="Unassembled WGS sequence"/>
</dbReference>
<evidence type="ECO:0000256" key="6">
    <source>
        <dbReference type="SAM" id="SignalP"/>
    </source>
</evidence>
<dbReference type="PANTHER" id="PTHR34001:SF3">
    <property type="entry name" value="BLL7405 PROTEIN"/>
    <property type="match status" value="1"/>
</dbReference>
<comment type="caution">
    <text evidence="8">The sequence shown here is derived from an EMBL/GenBank/DDBJ whole genome shotgun (WGS) entry which is preliminary data.</text>
</comment>
<evidence type="ECO:0000313" key="8">
    <source>
        <dbReference type="EMBL" id="TRL36238.1"/>
    </source>
</evidence>
<dbReference type="SUPFAM" id="SSF56925">
    <property type="entry name" value="OMPA-like"/>
    <property type="match status" value="1"/>
</dbReference>
<keyword evidence="3" id="KW-0472">Membrane</keyword>
<comment type="similarity">
    <text evidence="5">Belongs to the Omp25/RopB family.</text>
</comment>
<evidence type="ECO:0000256" key="2">
    <source>
        <dbReference type="ARBA" id="ARBA00022729"/>
    </source>
</evidence>
<dbReference type="InterPro" id="IPR011250">
    <property type="entry name" value="OMP/PagP_B-barrel"/>
</dbReference>
<name>A0A549T2X3_9HYPH</name>
<feature type="domain" description="Outer membrane protein beta-barrel" evidence="7">
    <location>
        <begin position="41"/>
        <end position="212"/>
    </location>
</feature>
<protein>
    <submittedName>
        <fullName evidence="8">Porin family protein</fullName>
    </submittedName>
</protein>
<evidence type="ECO:0000256" key="5">
    <source>
        <dbReference type="ARBA" id="ARBA00038306"/>
    </source>
</evidence>
<feature type="signal peptide" evidence="6">
    <location>
        <begin position="1"/>
        <end position="21"/>
    </location>
</feature>
<evidence type="ECO:0000259" key="7">
    <source>
        <dbReference type="Pfam" id="PF13505"/>
    </source>
</evidence>
<dbReference type="EMBL" id="VJMG01000056">
    <property type="protein sequence ID" value="TRL36238.1"/>
    <property type="molecule type" value="Genomic_DNA"/>
</dbReference>
<dbReference type="PANTHER" id="PTHR34001">
    <property type="entry name" value="BLL7405 PROTEIN"/>
    <property type="match status" value="1"/>
</dbReference>
<proteinExistence type="inferred from homology"/>
<sequence length="212" mass="22387">MKKILLLATGLAISTSSAALAADAIYEAPQAPVAQEPVVPAFTWSGPYVGLLGGYGWANGDFSGAAIGSDDFDGGRIGGFAGYNWQMSNGFVLGVEGDVNYDWNDNDYTGGFNAGTDWSGSVRGRVGYAMDRALIFAAGGWTATNGFVKGPGIDSDKTFSGWTIGGGIDYAFTEKMFGRLEYRYNDYGDKNISGINADFDQHVVNVGIGVKF</sequence>
<evidence type="ECO:0000256" key="4">
    <source>
        <dbReference type="ARBA" id="ARBA00023237"/>
    </source>
</evidence>
<evidence type="ECO:0000256" key="3">
    <source>
        <dbReference type="ARBA" id="ARBA00023136"/>
    </source>
</evidence>
<evidence type="ECO:0000313" key="9">
    <source>
        <dbReference type="Proteomes" id="UP000316801"/>
    </source>
</evidence>
<keyword evidence="2 6" id="KW-0732">Signal</keyword>
<keyword evidence="9" id="KW-1185">Reference proteome</keyword>
<comment type="subcellular location">
    <subcellularLocation>
        <location evidence="1">Cell outer membrane</location>
    </subcellularLocation>
</comment>
<dbReference type="Pfam" id="PF13505">
    <property type="entry name" value="OMP_b-brl"/>
    <property type="match status" value="1"/>
</dbReference>